<dbReference type="OrthoDB" id="1161168at2"/>
<evidence type="ECO:0008006" key="3">
    <source>
        <dbReference type="Google" id="ProtNLM"/>
    </source>
</evidence>
<dbReference type="AlphaFoldDB" id="A0A176T1Y5"/>
<evidence type="ECO:0000313" key="2">
    <source>
        <dbReference type="Proteomes" id="UP000076923"/>
    </source>
</evidence>
<reference evidence="1 2" key="1">
    <citation type="submission" date="2016-02" db="EMBL/GenBank/DDBJ databases">
        <title>Draft genome sequence of Polaribacter atrinae KACC17473.</title>
        <authorList>
            <person name="Shin S.-K."/>
            <person name="Yi H."/>
        </authorList>
    </citation>
    <scope>NUCLEOTIDE SEQUENCE [LARGE SCALE GENOMIC DNA]</scope>
    <source>
        <strain evidence="1 2">KACC 17473</strain>
    </source>
</reference>
<sequence length="200" mass="22870">MKTIKIIYKTTLLFIFATTILSCNNKPKSDTKKNSKVMLKLFNINTSNQLIVNVPESHKEQCIINELIKVDSLGYAKGTRTNEETGEKITVIFDYNNIVTINHSDKSVFRFISPFIVSGSGSGNFKYIGLFELNKKTNNINHSDTRFLGDRIVLEKLDYDGNETLDIIIKTHRKEQSFSETPKVTKILKFNITNIINKKE</sequence>
<dbReference type="RefSeq" id="WP_068452197.1">
    <property type="nucleotide sequence ID" value="NZ_CP150660.1"/>
</dbReference>
<protein>
    <recommendedName>
        <fullName evidence="3">Lipoprotein</fullName>
    </recommendedName>
</protein>
<dbReference type="EMBL" id="LVWE01000070">
    <property type="protein sequence ID" value="OAD41443.1"/>
    <property type="molecule type" value="Genomic_DNA"/>
</dbReference>
<keyword evidence="2" id="KW-1185">Reference proteome</keyword>
<name>A0A176T1Y5_9FLAO</name>
<comment type="caution">
    <text evidence="1">The sequence shown here is derived from an EMBL/GenBank/DDBJ whole genome shotgun (WGS) entry which is preliminary data.</text>
</comment>
<organism evidence="1 2">
    <name type="scientific">Polaribacter atrinae</name>
    <dbReference type="NCBI Taxonomy" id="1333662"/>
    <lineage>
        <taxon>Bacteria</taxon>
        <taxon>Pseudomonadati</taxon>
        <taxon>Bacteroidota</taxon>
        <taxon>Flavobacteriia</taxon>
        <taxon>Flavobacteriales</taxon>
        <taxon>Flavobacteriaceae</taxon>
    </lineage>
</organism>
<accession>A0A176T1Y5</accession>
<dbReference type="Proteomes" id="UP000076923">
    <property type="component" value="Unassembled WGS sequence"/>
</dbReference>
<dbReference type="PROSITE" id="PS51257">
    <property type="entry name" value="PROKAR_LIPOPROTEIN"/>
    <property type="match status" value="1"/>
</dbReference>
<gene>
    <name evidence="1" type="ORF">LPB303_15385</name>
</gene>
<evidence type="ECO:0000313" key="1">
    <source>
        <dbReference type="EMBL" id="OAD41443.1"/>
    </source>
</evidence>
<proteinExistence type="predicted"/>